<dbReference type="STRING" id="2070753.A0A3A2ZYY4"/>
<accession>A0A3A2ZYY4</accession>
<evidence type="ECO:0000313" key="3">
    <source>
        <dbReference type="EMBL" id="RJE24584.1"/>
    </source>
</evidence>
<keyword evidence="2" id="KW-0812">Transmembrane</keyword>
<comment type="caution">
    <text evidence="3">The sequence shown here is derived from an EMBL/GenBank/DDBJ whole genome shotgun (WGS) entry which is preliminary data.</text>
</comment>
<evidence type="ECO:0000256" key="1">
    <source>
        <dbReference type="SAM" id="MobiDB-lite"/>
    </source>
</evidence>
<feature type="compositionally biased region" description="Basic and acidic residues" evidence="1">
    <location>
        <begin position="512"/>
        <end position="531"/>
    </location>
</feature>
<feature type="transmembrane region" description="Helical" evidence="2">
    <location>
        <begin position="57"/>
        <end position="76"/>
    </location>
</feature>
<keyword evidence="2" id="KW-1133">Transmembrane helix</keyword>
<dbReference type="PANTHER" id="PTHR35041">
    <property type="entry name" value="MEDIATOR OF RNA POLYMERASE II TRANSCRIPTION SUBUNIT 1"/>
    <property type="match status" value="1"/>
</dbReference>
<keyword evidence="2" id="KW-0472">Membrane</keyword>
<dbReference type="AlphaFoldDB" id="A0A3A2ZYY4"/>
<feature type="region of interest" description="Disordered" evidence="1">
    <location>
        <begin position="511"/>
        <end position="531"/>
    </location>
</feature>
<name>A0A3A2ZYY4_9EURO</name>
<dbReference type="Proteomes" id="UP000266188">
    <property type="component" value="Unassembled WGS sequence"/>
</dbReference>
<proteinExistence type="predicted"/>
<gene>
    <name evidence="3" type="ORF">PHISCL_03062</name>
</gene>
<evidence type="ECO:0000313" key="4">
    <source>
        <dbReference type="Proteomes" id="UP000266188"/>
    </source>
</evidence>
<organism evidence="3 4">
    <name type="scientific">Aspergillus sclerotialis</name>
    <dbReference type="NCBI Taxonomy" id="2070753"/>
    <lineage>
        <taxon>Eukaryota</taxon>
        <taxon>Fungi</taxon>
        <taxon>Dikarya</taxon>
        <taxon>Ascomycota</taxon>
        <taxon>Pezizomycotina</taxon>
        <taxon>Eurotiomycetes</taxon>
        <taxon>Eurotiomycetidae</taxon>
        <taxon>Eurotiales</taxon>
        <taxon>Aspergillaceae</taxon>
        <taxon>Aspergillus</taxon>
        <taxon>Aspergillus subgen. Polypaecilum</taxon>
    </lineage>
</organism>
<dbReference type="OrthoDB" id="5322539at2759"/>
<keyword evidence="4" id="KW-1185">Reference proteome</keyword>
<dbReference type="PANTHER" id="PTHR35041:SF6">
    <property type="entry name" value="FORMYLMETHIONINE DEFORMYLASE-LIKE PROTEIN-RELATED"/>
    <property type="match status" value="1"/>
</dbReference>
<sequence length="560" mass="61512">MATLVSICVRAVLATVFTQYFWRLVRLSPMKLGTIETLYTLRGNPLWGLQPGILRDGFLLVMIAFIIWVVPIATSFSPSSMTLKSATYTHTKMMEVPTFNASDTWGGNISALQSNSLVIISANDGEGLMAFTPKMDGRYSKASVSQVALGTMVNGEVQSATSPCGATCSYRISIDAPYLSCNKNSTGKQAYIDDIILARDSYSHTLTADAAIPHNDTQWVYYTENVLLCTVQRATFEVLQNYTNNQLSSSAKLKSLHRFVDLGSGTYPLAGMTFDQWIHHLNGDLGPRVSNQIRDSSLMTLAQAMVSPLIGTYDVDSIFYGGPDTAGPLGRKCWWLYIDKEEGIHGYRNKSLVEYTPFFAGWRVDLSQSNYMARDLFNVSEPKLNSMLLNITLSVIGRYNLWSTPANVTQHENRQEYSFSRPLALILAYFLTLGVTLPFLVLGVWALRANGVPATDHSFLQILMTTRGSPTVDCLAAGGCLGGDHNVPRDLKELPVQFGELVGGDVGSSSGLRERTFTGKTDVQSDKGETPGRELRLASFGTLAEVTSLVRGRSYGVLHR</sequence>
<feature type="transmembrane region" description="Helical" evidence="2">
    <location>
        <begin position="423"/>
        <end position="447"/>
    </location>
</feature>
<evidence type="ECO:0000256" key="2">
    <source>
        <dbReference type="SAM" id="Phobius"/>
    </source>
</evidence>
<dbReference type="EMBL" id="MVGC01000075">
    <property type="protein sequence ID" value="RJE24584.1"/>
    <property type="molecule type" value="Genomic_DNA"/>
</dbReference>
<reference evidence="4" key="1">
    <citation type="submission" date="2017-02" db="EMBL/GenBank/DDBJ databases">
        <authorList>
            <person name="Tafer H."/>
            <person name="Lopandic K."/>
        </authorList>
    </citation>
    <scope>NUCLEOTIDE SEQUENCE [LARGE SCALE GENOMIC DNA]</scope>
    <source>
        <strain evidence="4">CBS 366.77</strain>
    </source>
</reference>
<protein>
    <submittedName>
        <fullName evidence="3">Uncharacterized protein</fullName>
    </submittedName>
</protein>